<reference evidence="2 3" key="1">
    <citation type="submission" date="2024-09" db="EMBL/GenBank/DDBJ databases">
        <title>Novel species of the genus Pelomonas and Roseateles isolated from streams.</title>
        <authorList>
            <person name="Lu H."/>
        </authorList>
    </citation>
    <scope>NUCLEOTIDE SEQUENCE [LARGE SCALE GENOMIC DNA]</scope>
    <source>
        <strain evidence="2 3">DC23W</strain>
    </source>
</reference>
<name>A0ABW7EGG7_9BURK</name>
<gene>
    <name evidence="2" type="ORF">ACG02S_00045</name>
</gene>
<evidence type="ECO:0000259" key="1">
    <source>
        <dbReference type="Pfam" id="PF16242"/>
    </source>
</evidence>
<sequence length="189" mass="20942">MHQTDLYQEIRMDSINREQPENNRADLTGADALERVRQTIKKNQTCFFCTGVSTGGSHANRPMGALEVDDAGVMWFMSAADSHKNAEIQRNPLVWLFFQGSEHSGFASLQGQATIGRDSAKIEELWSPLMKTWFTQGKDDPRITTIAVKLVSGYYWDNKHGDLVAGAKMAIGAAIGKTLDDSIEGTLQF</sequence>
<dbReference type="InterPro" id="IPR052917">
    <property type="entry name" value="Stress-Dev_Protein"/>
</dbReference>
<keyword evidence="3" id="KW-1185">Reference proteome</keyword>
<comment type="caution">
    <text evidence="2">The sequence shown here is derived from an EMBL/GenBank/DDBJ whole genome shotgun (WGS) entry which is preliminary data.</text>
</comment>
<accession>A0ABW7EGG7</accession>
<protein>
    <submittedName>
        <fullName evidence="2">Pyridoxamine 5'-phosphate oxidase family protein</fullName>
    </submittedName>
</protein>
<dbReference type="Pfam" id="PF16242">
    <property type="entry name" value="Pyrid_ox_like"/>
    <property type="match status" value="1"/>
</dbReference>
<organism evidence="2 3">
    <name type="scientific">Pelomonas dachongensis</name>
    <dbReference type="NCBI Taxonomy" id="3299029"/>
    <lineage>
        <taxon>Bacteria</taxon>
        <taxon>Pseudomonadati</taxon>
        <taxon>Pseudomonadota</taxon>
        <taxon>Betaproteobacteria</taxon>
        <taxon>Burkholderiales</taxon>
        <taxon>Sphaerotilaceae</taxon>
        <taxon>Roseateles</taxon>
    </lineage>
</organism>
<dbReference type="InterPro" id="IPR012349">
    <property type="entry name" value="Split_barrel_FMN-bd"/>
</dbReference>
<evidence type="ECO:0000313" key="3">
    <source>
        <dbReference type="Proteomes" id="UP001606300"/>
    </source>
</evidence>
<dbReference type="Proteomes" id="UP001606300">
    <property type="component" value="Unassembled WGS sequence"/>
</dbReference>
<dbReference type="SUPFAM" id="SSF50475">
    <property type="entry name" value="FMN-binding split barrel"/>
    <property type="match status" value="1"/>
</dbReference>
<dbReference type="PANTHER" id="PTHR34818:SF1">
    <property type="entry name" value="PROTEIN BLI-3"/>
    <property type="match status" value="1"/>
</dbReference>
<evidence type="ECO:0000313" key="2">
    <source>
        <dbReference type="EMBL" id="MFG6412277.1"/>
    </source>
</evidence>
<dbReference type="Gene3D" id="2.30.110.10">
    <property type="entry name" value="Electron Transport, Fmn-binding Protein, Chain A"/>
    <property type="match status" value="1"/>
</dbReference>
<dbReference type="PANTHER" id="PTHR34818">
    <property type="entry name" value="PROTEIN BLI-3"/>
    <property type="match status" value="1"/>
</dbReference>
<dbReference type="EMBL" id="JBIGHY010000001">
    <property type="protein sequence ID" value="MFG6412277.1"/>
    <property type="molecule type" value="Genomic_DNA"/>
</dbReference>
<dbReference type="RefSeq" id="WP_394468387.1">
    <property type="nucleotide sequence ID" value="NZ_JBIGHY010000001.1"/>
</dbReference>
<feature type="domain" description="General stress protein FMN-binding split barrel" evidence="1">
    <location>
        <begin position="31"/>
        <end position="180"/>
    </location>
</feature>
<dbReference type="InterPro" id="IPR038725">
    <property type="entry name" value="YdaG_split_barrel_FMN-bd"/>
</dbReference>
<proteinExistence type="predicted"/>